<reference evidence="2 3" key="1">
    <citation type="submission" date="2024-02" db="EMBL/GenBank/DDBJ databases">
        <authorList>
            <person name="Chen Y."/>
            <person name="Shah S."/>
            <person name="Dougan E. K."/>
            <person name="Thang M."/>
            <person name="Chan C."/>
        </authorList>
    </citation>
    <scope>NUCLEOTIDE SEQUENCE [LARGE SCALE GENOMIC DNA]</scope>
</reference>
<feature type="region of interest" description="Disordered" evidence="1">
    <location>
        <begin position="1504"/>
        <end position="1545"/>
    </location>
</feature>
<name>A0ABP0T0R9_9DINO</name>
<accession>A0ABP0T0R9</accession>
<evidence type="ECO:0000313" key="3">
    <source>
        <dbReference type="Proteomes" id="UP001642484"/>
    </source>
</evidence>
<proteinExistence type="predicted"/>
<comment type="caution">
    <text evidence="2">The sequence shown here is derived from an EMBL/GenBank/DDBJ whole genome shotgun (WGS) entry which is preliminary data.</text>
</comment>
<evidence type="ECO:0000256" key="1">
    <source>
        <dbReference type="SAM" id="MobiDB-lite"/>
    </source>
</evidence>
<dbReference type="Gene3D" id="2.60.120.200">
    <property type="match status" value="1"/>
</dbReference>
<gene>
    <name evidence="2" type="ORF">CCMP2556_LOCUS55367</name>
</gene>
<evidence type="ECO:0000313" key="2">
    <source>
        <dbReference type="EMBL" id="CAK9118232.1"/>
    </source>
</evidence>
<dbReference type="InterPro" id="IPR013320">
    <property type="entry name" value="ConA-like_dom_sf"/>
</dbReference>
<dbReference type="EMBL" id="CAXAMN010028939">
    <property type="protein sequence ID" value="CAK9118232.1"/>
    <property type="molecule type" value="Genomic_DNA"/>
</dbReference>
<dbReference type="Proteomes" id="UP001642484">
    <property type="component" value="Unassembled WGS sequence"/>
</dbReference>
<dbReference type="SUPFAM" id="SSF49899">
    <property type="entry name" value="Concanavalin A-like lectins/glucanases"/>
    <property type="match status" value="1"/>
</dbReference>
<sequence length="1828" mass="195406">MPEGGATPRSSWPTYAVCWSKADLALSSCDFRTTYTVSVSQSTLQIVSFDGLQPNGAKDNRSTDISALPQVQKKKGDLGLSFGVAPRPIGVALSPVEDVEYLLVLLSSGHLLAASTVHLGAESLLASFPEVSDDHGAGPALAAIRQYGWAVVISGSKLGLVDIAEGMLHGSSVAKMDLPKGTAASMLLPLPEDEPRLLVGCSSGRLLLYSCSTGYKSQVQRLNLTLAVTLDISGVEVRSTPMGFRSSVSKMFGRQDRSHSPRSNSSISDAFVLDGLLVACGSGSSGSLLSAWQSRDVKDTSSGASRSRSTFVSMFGHISCTSSTTKILRILVIAGSHAGGANPIILSLDSFGDITLWSLRPTLSPMQVVPGRCGFEVASGRTFALAGSLHVLVGVGSRTTAEVGWLDAAAFLEAAGRCGANLAGPFAGRTRSRRLTPPFIAGGGVQILSGEIFFVSTSSIRCHKVSNGRTSTIALSTEADWKPMGVLDELHAGGVSYLLLSVCEAPQASAQHAVWIASVEGEVVARIPAVDACFTTSRIVWLSRNSPTRVCHSGHEVFRSTSALPARGEVSPAASFDADGFDRVLGHPDSELTLLWGSKLDTPLYFEAVDGPPSPVGVTLPSNGPMELVDFRWDGHSIQPKDGCCLAIAAPFVLWVLNFQEHDAGWKAHLLCWLDVRAAFSGCGRVLSVAWLKVRDLQSAGVLLLSTPFGVCAWATEPLSRPQVLALYERPQLIVAALLDRLVSVELQAGFSLHAGSDQMSGEMPSSTLLCSRLRARIRTRPVSFFEVLCSLCPGQQGLWMKEIEWRLAPAEPVQDLPTHTVNQLWQAAACAEAPPQLRDSPAALRLLSAAVGEEFRALSAIVHPLSSRKGQQDDLARVVSQMDDCVHGLRSSPGRLPMLGCAASLFVSCSKAAGDTFDGLAIASNLLAKYDLLPLGSLLASIKLYQVHLPFVSCPLLRSSSGVPVYEAFSDDHWSNTFLARAPLAEALLHEVKAQKNTQEFPAVALQQSFTDTPQSKKPQQVIQPGGHQVCQLHTATLMQWLGLGSTQVQVRVFKAIQHEAEESPSSHEESPGHQDRDPAVLASGLLIYWRCGDGEGAQVRDSAGCGRSGFLRGGSWRGPLSPDDPMEPTDEWGQALSPNFAIYLGQAELRYSSSSASDRQMLALVAGNRSEGQDHLTKACDGEEPTPGWTVDFWARMRNSREELLLFSRRSSECAMEWRYVPRLPGFRITLGQQQHLSGSCDPLPEGEWTHLALRSTLDSLEVLVDGELAVTSQQSGLQVTLEADLGFGPADMEITEVRVWGAARSESELLQYQRQCLDTLLSSELRGEAWKRVKIRPAAEGPADSGVLPSLWDISALAQPGGQSRRKNEPQGDLAPASGQTFPPSAPEKEAPKPAWPAWGDFGDWRPFEVAPPVWPENSKQGMEESMESAKLPPSDIVEELPHLVPHKPHTKLPLSTPLLTVGRLMQGIAAKRSEDAAASTVTVEVLPAWQAQATPEVLVPGDPEIFSKSTAGRQDGSLDDSLQGSVRPLERTPASKQPPQLPDVLPPLPAGCSALHGADASVRIAASALNRQAYGFANALFKSVILQLGASGASVAMPALRSRFEAAVSYCCICHLLQLIQEGQEAISKADSSASTRNIQHALCQQWDCLLRLEKAPCHTVQLSLKAAAHLFSFTQAAGGWAAARRVSEVLLENYAPYLDSEQHSQVLYLAEATRHGLQAGRSSAAMLCACPGCGAPLDFLAKTCDTCSALLAVDFSELKLCDLRHASRCSVCAAVFGRGSMPGRARVAGLPHSVRPHFGLSKSSNCPACGAGELTRGLPVLSY</sequence>
<keyword evidence="3" id="KW-1185">Reference proteome</keyword>
<organism evidence="2 3">
    <name type="scientific">Durusdinium trenchii</name>
    <dbReference type="NCBI Taxonomy" id="1381693"/>
    <lineage>
        <taxon>Eukaryota</taxon>
        <taxon>Sar</taxon>
        <taxon>Alveolata</taxon>
        <taxon>Dinophyceae</taxon>
        <taxon>Suessiales</taxon>
        <taxon>Symbiodiniaceae</taxon>
        <taxon>Durusdinium</taxon>
    </lineage>
</organism>
<protein>
    <submittedName>
        <fullName evidence="2">Uncharacterized protein</fullName>
    </submittedName>
</protein>
<feature type="region of interest" description="Disordered" evidence="1">
    <location>
        <begin position="1362"/>
        <end position="1401"/>
    </location>
</feature>